<keyword evidence="5" id="KW-0677">Repeat</keyword>
<dbReference type="InterPro" id="IPR003961">
    <property type="entry name" value="FN3_dom"/>
</dbReference>
<evidence type="ECO:0000313" key="13">
    <source>
        <dbReference type="EMBL" id="CAJ0962762.1"/>
    </source>
</evidence>
<comment type="caution">
    <text evidence="13">The sequence shown here is derived from an EMBL/GenBank/DDBJ whole genome shotgun (WGS) entry which is preliminary data.</text>
</comment>
<dbReference type="PROSITE" id="PS50853">
    <property type="entry name" value="FN3"/>
    <property type="match status" value="2"/>
</dbReference>
<keyword evidence="9" id="KW-0325">Glycoprotein</keyword>
<evidence type="ECO:0000256" key="2">
    <source>
        <dbReference type="ARBA" id="ARBA00008921"/>
    </source>
</evidence>
<feature type="non-terminal residue" evidence="13">
    <location>
        <position position="1"/>
    </location>
</feature>
<comment type="subcellular location">
    <subcellularLocation>
        <location evidence="1">Membrane</location>
        <topology evidence="1">Single-pass type I membrane protein</topology>
    </subcellularLocation>
</comment>
<evidence type="ECO:0000256" key="5">
    <source>
        <dbReference type="ARBA" id="ARBA00022737"/>
    </source>
</evidence>
<dbReference type="Pfam" id="PF00041">
    <property type="entry name" value="fn3"/>
    <property type="match status" value="2"/>
</dbReference>
<dbReference type="SMART" id="SM00060">
    <property type="entry name" value="FN3"/>
    <property type="match status" value="1"/>
</dbReference>
<feature type="compositionally biased region" description="Polar residues" evidence="10">
    <location>
        <begin position="361"/>
        <end position="374"/>
    </location>
</feature>
<gene>
    <name evidence="13" type="ORF">RIMI_LOCUS18377620</name>
</gene>
<dbReference type="InterPro" id="IPR052672">
    <property type="entry name" value="Type1_Cytokine_Rcpt_Type2"/>
</dbReference>
<keyword evidence="7 11" id="KW-0472">Membrane</keyword>
<feature type="domain" description="Fibronectin type-III" evidence="12">
    <location>
        <begin position="165"/>
        <end position="273"/>
    </location>
</feature>
<accession>A0ABN9M9S7</accession>
<name>A0ABN9M9S7_9NEOB</name>
<dbReference type="PANTHER" id="PTHR48423">
    <property type="entry name" value="INTERLEUKIN-27 RECEPTOR SUBUNIT ALPHA"/>
    <property type="match status" value="1"/>
</dbReference>
<keyword evidence="4" id="KW-0732">Signal</keyword>
<feature type="domain" description="Fibronectin type-III" evidence="12">
    <location>
        <begin position="1"/>
        <end position="69"/>
    </location>
</feature>
<evidence type="ECO:0000256" key="9">
    <source>
        <dbReference type="ARBA" id="ARBA00023180"/>
    </source>
</evidence>
<dbReference type="InterPro" id="IPR013783">
    <property type="entry name" value="Ig-like_fold"/>
</dbReference>
<evidence type="ECO:0000256" key="3">
    <source>
        <dbReference type="ARBA" id="ARBA00022692"/>
    </source>
</evidence>
<protein>
    <recommendedName>
        <fullName evidence="12">Fibronectin type-III domain-containing protein</fullName>
    </recommendedName>
</protein>
<evidence type="ECO:0000256" key="4">
    <source>
        <dbReference type="ARBA" id="ARBA00022729"/>
    </source>
</evidence>
<dbReference type="SUPFAM" id="SSF49265">
    <property type="entry name" value="Fibronectin type III"/>
    <property type="match status" value="1"/>
</dbReference>
<reference evidence="13" key="1">
    <citation type="submission" date="2023-07" db="EMBL/GenBank/DDBJ databases">
        <authorList>
            <person name="Stuckert A."/>
        </authorList>
    </citation>
    <scope>NUCLEOTIDE SEQUENCE</scope>
</reference>
<dbReference type="InterPro" id="IPR036116">
    <property type="entry name" value="FN3_sf"/>
</dbReference>
<keyword evidence="14" id="KW-1185">Reference proteome</keyword>
<dbReference type="CDD" id="cd00063">
    <property type="entry name" value="FN3"/>
    <property type="match status" value="2"/>
</dbReference>
<dbReference type="EMBL" id="CAUEEQ010055867">
    <property type="protein sequence ID" value="CAJ0962762.1"/>
    <property type="molecule type" value="Genomic_DNA"/>
</dbReference>
<proteinExistence type="inferred from homology"/>
<feature type="transmembrane region" description="Helical" evidence="11">
    <location>
        <begin position="276"/>
        <end position="299"/>
    </location>
</feature>
<keyword evidence="6 11" id="KW-1133">Transmembrane helix</keyword>
<evidence type="ECO:0000256" key="10">
    <source>
        <dbReference type="SAM" id="MobiDB-lite"/>
    </source>
</evidence>
<evidence type="ECO:0000259" key="12">
    <source>
        <dbReference type="PROSITE" id="PS50853"/>
    </source>
</evidence>
<keyword evidence="3 11" id="KW-0812">Transmembrane</keyword>
<evidence type="ECO:0000256" key="8">
    <source>
        <dbReference type="ARBA" id="ARBA00023170"/>
    </source>
</evidence>
<evidence type="ECO:0000256" key="6">
    <source>
        <dbReference type="ARBA" id="ARBA00022989"/>
    </source>
</evidence>
<sequence length="500" mass="55155">ANGEVIAYGVTWRPLDGADTIQEIQVTADRNRTSITLTDGRDYEITVRAVNSAGSSPPSRITTVLLSSEVVVEQIDGGGNGINITWSRDPNASCGYLVKWVPSSLPLDSSLMWERFSSSSSSGFISSKLFQPGQKYNVSLYRCENDDHQLLREMNVYSEELAPLVAPNLTIQETTSSSVLVKWEDISEENLRGFLQGYLFYVVKQQNNASFSRFQDLVRHTETKIRNITDPAVRVLKIQDLQSGTSYTLGLQAYTNGGMGPIKYFSVLTSDNAVKIILAILIPIVIVVVLVIVTSAVCYKKREWIKETFYPEIPNPENSKALQFPKNVTEGSKTIKTLEMNRCTPSSVEVVEPFPKILDTELNSPLSDNGQTPEDGSKSPDDNHTGVIYSQPTIHEDTSNPVLDGSASPSVVYIDVQSMYQPQAGSEEELDVDMVDAAGYKPQMQLSITTVNMDHQAPRDDMAALQGIGLRNTPIHGVGILQVLLRLWEVKMLLSGALVR</sequence>
<dbReference type="Proteomes" id="UP001176940">
    <property type="component" value="Unassembled WGS sequence"/>
</dbReference>
<evidence type="ECO:0000256" key="7">
    <source>
        <dbReference type="ARBA" id="ARBA00023136"/>
    </source>
</evidence>
<feature type="region of interest" description="Disordered" evidence="10">
    <location>
        <begin position="361"/>
        <end position="388"/>
    </location>
</feature>
<dbReference type="Gene3D" id="2.60.40.10">
    <property type="entry name" value="Immunoglobulins"/>
    <property type="match status" value="3"/>
</dbReference>
<dbReference type="PANTHER" id="PTHR48423:SF1">
    <property type="entry name" value="INTERLEUKIN-27 RECEPTOR SUBUNIT ALPHA"/>
    <property type="match status" value="1"/>
</dbReference>
<feature type="compositionally biased region" description="Basic and acidic residues" evidence="10">
    <location>
        <begin position="375"/>
        <end position="384"/>
    </location>
</feature>
<evidence type="ECO:0000256" key="1">
    <source>
        <dbReference type="ARBA" id="ARBA00004479"/>
    </source>
</evidence>
<keyword evidence="8" id="KW-0675">Receptor</keyword>
<evidence type="ECO:0000256" key="11">
    <source>
        <dbReference type="SAM" id="Phobius"/>
    </source>
</evidence>
<evidence type="ECO:0000313" key="14">
    <source>
        <dbReference type="Proteomes" id="UP001176940"/>
    </source>
</evidence>
<comment type="similarity">
    <text evidence="2">Belongs to the type I cytokine receptor family. Type 2 subfamily.</text>
</comment>
<organism evidence="13 14">
    <name type="scientific">Ranitomeya imitator</name>
    <name type="common">mimic poison frog</name>
    <dbReference type="NCBI Taxonomy" id="111125"/>
    <lineage>
        <taxon>Eukaryota</taxon>
        <taxon>Metazoa</taxon>
        <taxon>Chordata</taxon>
        <taxon>Craniata</taxon>
        <taxon>Vertebrata</taxon>
        <taxon>Euteleostomi</taxon>
        <taxon>Amphibia</taxon>
        <taxon>Batrachia</taxon>
        <taxon>Anura</taxon>
        <taxon>Neobatrachia</taxon>
        <taxon>Hyloidea</taxon>
        <taxon>Dendrobatidae</taxon>
        <taxon>Dendrobatinae</taxon>
        <taxon>Ranitomeya</taxon>
    </lineage>
</organism>